<evidence type="ECO:0000313" key="8">
    <source>
        <dbReference type="Proteomes" id="UP000711614"/>
    </source>
</evidence>
<accession>A0ABS4YRG4</accession>
<feature type="transmembrane region" description="Helical" evidence="6">
    <location>
        <begin position="245"/>
        <end position="263"/>
    </location>
</feature>
<dbReference type="EMBL" id="JAGIOI010000001">
    <property type="protein sequence ID" value="MBP2411393.1"/>
    <property type="molecule type" value="Genomic_DNA"/>
</dbReference>
<keyword evidence="8" id="KW-1185">Reference proteome</keyword>
<feature type="transmembrane region" description="Helical" evidence="6">
    <location>
        <begin position="68"/>
        <end position="87"/>
    </location>
</feature>
<evidence type="ECO:0000313" key="7">
    <source>
        <dbReference type="EMBL" id="MBP2411393.1"/>
    </source>
</evidence>
<dbReference type="PANTHER" id="PTHR31632:SF2">
    <property type="entry name" value="PLASMA MEMBRANE IRON PERMEASE"/>
    <property type="match status" value="1"/>
</dbReference>
<feature type="transmembrane region" description="Helical" evidence="6">
    <location>
        <begin position="38"/>
        <end position="62"/>
    </location>
</feature>
<evidence type="ECO:0000256" key="2">
    <source>
        <dbReference type="ARBA" id="ARBA00008333"/>
    </source>
</evidence>
<gene>
    <name evidence="7" type="ORF">JOF48_000192</name>
</gene>
<comment type="subcellular location">
    <subcellularLocation>
        <location evidence="1">Membrane</location>
        <topology evidence="1">Multi-pass membrane protein</topology>
    </subcellularLocation>
</comment>
<dbReference type="Proteomes" id="UP000711614">
    <property type="component" value="Unassembled WGS sequence"/>
</dbReference>
<dbReference type="Pfam" id="PF03239">
    <property type="entry name" value="FTR1"/>
    <property type="match status" value="1"/>
</dbReference>
<dbReference type="PANTHER" id="PTHR31632">
    <property type="entry name" value="IRON TRANSPORTER FTH1"/>
    <property type="match status" value="1"/>
</dbReference>
<feature type="transmembrane region" description="Helical" evidence="6">
    <location>
        <begin position="177"/>
        <end position="197"/>
    </location>
</feature>
<dbReference type="RefSeq" id="WP_209676479.1">
    <property type="nucleotide sequence ID" value="NZ_JAGIOI010000001.1"/>
</dbReference>
<evidence type="ECO:0000256" key="3">
    <source>
        <dbReference type="ARBA" id="ARBA00022692"/>
    </source>
</evidence>
<proteinExistence type="inferred from homology"/>
<keyword evidence="5 6" id="KW-0472">Membrane</keyword>
<keyword evidence="4 6" id="KW-1133">Transmembrane helix</keyword>
<feature type="transmembrane region" description="Helical" evidence="6">
    <location>
        <begin position="145"/>
        <end position="165"/>
    </location>
</feature>
<reference evidence="7 8" key="1">
    <citation type="submission" date="2021-03" db="EMBL/GenBank/DDBJ databases">
        <title>Sequencing the genomes of 1000 actinobacteria strains.</title>
        <authorList>
            <person name="Klenk H.-P."/>
        </authorList>
    </citation>
    <scope>NUCLEOTIDE SEQUENCE [LARGE SCALE GENOMIC DNA]</scope>
    <source>
        <strain evidence="7 8">DSM 16005</strain>
    </source>
</reference>
<feature type="transmembrane region" description="Helical" evidence="6">
    <location>
        <begin position="496"/>
        <end position="517"/>
    </location>
</feature>
<dbReference type="InterPro" id="IPR004923">
    <property type="entry name" value="FTR1/Fip1/EfeU"/>
</dbReference>
<evidence type="ECO:0000256" key="5">
    <source>
        <dbReference type="ARBA" id="ARBA00023136"/>
    </source>
</evidence>
<name>A0ABS4YRG4_9MICC</name>
<feature type="transmembrane region" description="Helical" evidence="6">
    <location>
        <begin position="107"/>
        <end position="125"/>
    </location>
</feature>
<keyword evidence="3 6" id="KW-0812">Transmembrane</keyword>
<dbReference type="NCBIfam" id="NF041756">
    <property type="entry name" value="EfeU"/>
    <property type="match status" value="1"/>
</dbReference>
<protein>
    <submittedName>
        <fullName evidence="7">High-affinity iron transporter</fullName>
    </submittedName>
</protein>
<evidence type="ECO:0000256" key="1">
    <source>
        <dbReference type="ARBA" id="ARBA00004141"/>
    </source>
</evidence>
<feature type="transmembrane region" description="Helical" evidence="6">
    <location>
        <begin position="6"/>
        <end position="26"/>
    </location>
</feature>
<organism evidence="7 8">
    <name type="scientific">Arthrobacter stackebrandtii</name>
    <dbReference type="NCBI Taxonomy" id="272161"/>
    <lineage>
        <taxon>Bacteria</taxon>
        <taxon>Bacillati</taxon>
        <taxon>Actinomycetota</taxon>
        <taxon>Actinomycetes</taxon>
        <taxon>Micrococcales</taxon>
        <taxon>Micrococcaceae</taxon>
        <taxon>Arthrobacter</taxon>
    </lineage>
</organism>
<sequence length="531" mass="53877">MLATLVIGLREGLEAALIVGMIAAFLRRNTISLKPMWLGVGAAVLVSALVGITLEIVSAALPQQQQEAMETVIGAAAVIIVTFMILWMSKNSRNMKSTLEQHAGSALKGGSVMALAVMAFLAVLREGVETAVFMVAAFQSSLSPLAAGTGAVLGLAVASGIGFLLFRGAIKLNLAKFFQATGVFLMFVAAGLVMKSLRTAHEAGWLNVGQDTTISLAWLAPNGSARAAILTGVFGIPNDPRVVELLGWALYLVPMLAFILWPRRAKPTPAALPRVQFAAAGALATAAVALAIAAPLAIPAATLSSGTTPALTSSGEAAVTLRLASDEAAVAAGANAAAATGGGKTLIVTATDGHSNSYALTGHGTESHAGRTLSAYTAVGGDSASSSTAEPAELSVAALVELNGGRIPVGISASANPGPFDASWKHKGAITVWLAGDTLVDAVNDEGTALTLSGGGLASPRTIAVVGDGGWSVPEDHVTAAVTELNTLESARSENTLWSCMLPSVLAIAAVAFLVAARRNRRQLLVTAPSP</sequence>
<evidence type="ECO:0000256" key="6">
    <source>
        <dbReference type="SAM" id="Phobius"/>
    </source>
</evidence>
<evidence type="ECO:0000256" key="4">
    <source>
        <dbReference type="ARBA" id="ARBA00022989"/>
    </source>
</evidence>
<comment type="caution">
    <text evidence="7">The sequence shown here is derived from an EMBL/GenBank/DDBJ whole genome shotgun (WGS) entry which is preliminary data.</text>
</comment>
<feature type="transmembrane region" description="Helical" evidence="6">
    <location>
        <begin position="275"/>
        <end position="298"/>
    </location>
</feature>
<comment type="similarity">
    <text evidence="2">Belongs to the oxidase-dependent Fe transporter (OFeT) (TC 9.A.10.1) family.</text>
</comment>